<sequence>MRIFTKVRETLIDNLSMKLDIEEIKKKLANQDKNIELVFQYLDELIEITRHIRGIKNFINSMRRTVTFCLPAAFIFAPDEMSGFTLGSNLKQRRNTRKAFPSSRLLLLFPLRFHKT</sequence>
<proteinExistence type="predicted"/>
<evidence type="ECO:0000313" key="1">
    <source>
        <dbReference type="EMBL" id="SET41991.1"/>
    </source>
</evidence>
<dbReference type="EMBL" id="FOHT01000012">
    <property type="protein sequence ID" value="SET41991.1"/>
    <property type="molecule type" value="Genomic_DNA"/>
</dbReference>
<gene>
    <name evidence="1" type="ORF">SAMN05444285_112102</name>
</gene>
<evidence type="ECO:0000313" key="2">
    <source>
        <dbReference type="Proteomes" id="UP000181981"/>
    </source>
</evidence>
<organism evidence="1 2">
    <name type="scientific">Draconibacterium orientale</name>
    <dbReference type="NCBI Taxonomy" id="1168034"/>
    <lineage>
        <taxon>Bacteria</taxon>
        <taxon>Pseudomonadati</taxon>
        <taxon>Bacteroidota</taxon>
        <taxon>Bacteroidia</taxon>
        <taxon>Marinilabiliales</taxon>
        <taxon>Prolixibacteraceae</taxon>
        <taxon>Draconibacterium</taxon>
    </lineage>
</organism>
<reference evidence="1 2" key="1">
    <citation type="submission" date="2016-10" db="EMBL/GenBank/DDBJ databases">
        <authorList>
            <person name="de Groot N.N."/>
        </authorList>
    </citation>
    <scope>NUCLEOTIDE SEQUENCE [LARGE SCALE GENOMIC DNA]</scope>
    <source>
        <strain evidence="1 2">DSM 25947</strain>
    </source>
</reference>
<dbReference type="AlphaFoldDB" id="A0A1I0EAU9"/>
<accession>A0A1I0EAU9</accession>
<dbReference type="Proteomes" id="UP000181981">
    <property type="component" value="Unassembled WGS sequence"/>
</dbReference>
<protein>
    <submittedName>
        <fullName evidence="1">Uncharacterized protein</fullName>
    </submittedName>
</protein>
<name>A0A1I0EAU9_9BACT</name>